<reference evidence="2" key="1">
    <citation type="submission" date="2022-08" db="EMBL/GenBank/DDBJ databases">
        <title>Novel sulfate-reducing endosymbionts in the free-living metamonad Anaeramoeba.</title>
        <authorList>
            <person name="Jerlstrom-Hultqvist J."/>
            <person name="Cepicka I."/>
            <person name="Gallot-Lavallee L."/>
            <person name="Salas-Leiva D."/>
            <person name="Curtis B.A."/>
            <person name="Zahonova K."/>
            <person name="Pipaliya S."/>
            <person name="Dacks J."/>
            <person name="Roger A.J."/>
        </authorList>
    </citation>
    <scope>NUCLEOTIDE SEQUENCE</scope>
    <source>
        <strain evidence="2">Schooner1</strain>
    </source>
</reference>
<name>A0ABQ8XF22_9EUKA</name>
<feature type="compositionally biased region" description="Basic and acidic residues" evidence="1">
    <location>
        <begin position="278"/>
        <end position="303"/>
    </location>
</feature>
<organism evidence="2 3">
    <name type="scientific">Anaeramoeba flamelloides</name>
    <dbReference type="NCBI Taxonomy" id="1746091"/>
    <lineage>
        <taxon>Eukaryota</taxon>
        <taxon>Metamonada</taxon>
        <taxon>Anaeramoebidae</taxon>
        <taxon>Anaeramoeba</taxon>
    </lineage>
</organism>
<feature type="compositionally biased region" description="Polar residues" evidence="1">
    <location>
        <begin position="304"/>
        <end position="316"/>
    </location>
</feature>
<dbReference type="Proteomes" id="UP001150062">
    <property type="component" value="Unassembled WGS sequence"/>
</dbReference>
<feature type="compositionally biased region" description="Low complexity" evidence="1">
    <location>
        <begin position="317"/>
        <end position="340"/>
    </location>
</feature>
<accession>A0ABQ8XF22</accession>
<comment type="caution">
    <text evidence="2">The sequence shown here is derived from an EMBL/GenBank/DDBJ whole genome shotgun (WGS) entry which is preliminary data.</text>
</comment>
<feature type="compositionally biased region" description="Basic residues" evidence="1">
    <location>
        <begin position="349"/>
        <end position="360"/>
    </location>
</feature>
<feature type="compositionally biased region" description="Basic residues" evidence="1">
    <location>
        <begin position="251"/>
        <end position="277"/>
    </location>
</feature>
<evidence type="ECO:0000313" key="2">
    <source>
        <dbReference type="EMBL" id="KAJ6230674.1"/>
    </source>
</evidence>
<gene>
    <name evidence="2" type="ORF">M0813_06666</name>
</gene>
<feature type="compositionally biased region" description="Basic and acidic residues" evidence="1">
    <location>
        <begin position="1"/>
        <end position="35"/>
    </location>
</feature>
<keyword evidence="3" id="KW-1185">Reference proteome</keyword>
<feature type="region of interest" description="Disordered" evidence="1">
    <location>
        <begin position="1"/>
        <end position="45"/>
    </location>
</feature>
<sequence length="595" mass="70200">MSNDQERIGTRERGRGRGMGRERIIERENENEWQRGRGRGRGRGREFEWEREREREIGIRRGRGIWRGRGRSRGRGRGRGRGRDLKLEMSMGRGVIKGIHFDYDDSIFLNDGLDLKDFSIIKKQTSSMRISNLPQELFDLLVLSKLLGQWGLVTKIILLPPHACWIRFGSFKCTSNAYQNLQPLVREKGIRILWSYLYSRERSPYYEKLVEYEKINFNHRLEERKWNDDWEKKLEGLITDINQSIQNDKKNHQKRKTKSQSSSRLRKHHAKKKSKSRKKEDHSPIIKNRDSKYNSIKKEKDQSYDSQKNISSNTDLKVNSNSNSYSNSGFVSGSNSKSNSEPLQDNNKKRSKKYKKRKNIKKEEIEEEEEEGESEKGMNNNTKNNSDSKLKTNESGNENENEYKNEKEYQNEKIIHDYDELNTSQQIPDEKEIENTRKNQMIYFSKYRIDDHGFLIDDSFLNNENPSESFNDLLNAETILFSLIQKAFNLKHNEILINTFHSLNEIKLKIIQKQQIKNNIQRHKTIRVTWDIENNFGWTNVEDFLGEFGKIEKFFNLQDNVLIIEYQNPHDAENALNNGGNGPLGILEIEYEKDK</sequence>
<dbReference type="EMBL" id="JAOAOG010000310">
    <property type="protein sequence ID" value="KAJ6230674.1"/>
    <property type="molecule type" value="Genomic_DNA"/>
</dbReference>
<evidence type="ECO:0000313" key="3">
    <source>
        <dbReference type="Proteomes" id="UP001150062"/>
    </source>
</evidence>
<feature type="region of interest" description="Disordered" evidence="1">
    <location>
        <begin position="243"/>
        <end position="409"/>
    </location>
</feature>
<evidence type="ECO:0000256" key="1">
    <source>
        <dbReference type="SAM" id="MobiDB-lite"/>
    </source>
</evidence>
<proteinExistence type="predicted"/>
<protein>
    <submittedName>
        <fullName evidence="2">Protein mln51</fullName>
    </submittedName>
</protein>